<protein>
    <submittedName>
        <fullName evidence="3">HYR domain-containing protein</fullName>
    </submittedName>
</protein>
<dbReference type="PROSITE" id="PS50825">
    <property type="entry name" value="HYR"/>
    <property type="match status" value="1"/>
</dbReference>
<evidence type="ECO:0000313" key="3">
    <source>
        <dbReference type="EMBL" id="QIK74578.1"/>
    </source>
</evidence>
<proteinExistence type="predicted"/>
<dbReference type="PANTHER" id="PTHR24273:SF32">
    <property type="entry name" value="HYALIN"/>
    <property type="match status" value="1"/>
</dbReference>
<reference evidence="3 4" key="1">
    <citation type="submission" date="2020-03" db="EMBL/GenBank/DDBJ databases">
        <title>Nocardioides sp. nov., isolated from fish.</title>
        <authorList>
            <person name="Hyun D.-W."/>
            <person name="Bae J.-W."/>
        </authorList>
    </citation>
    <scope>NUCLEOTIDE SEQUENCE [LARGE SCALE GENOMIC DNA]</scope>
    <source>
        <strain evidence="3 4">HDW12A</strain>
    </source>
</reference>
<dbReference type="Pfam" id="PF02494">
    <property type="entry name" value="HYR"/>
    <property type="match status" value="1"/>
</dbReference>
<dbReference type="PANTHER" id="PTHR24273">
    <property type="entry name" value="FI04643P-RELATED"/>
    <property type="match status" value="1"/>
</dbReference>
<evidence type="ECO:0000313" key="4">
    <source>
        <dbReference type="Proteomes" id="UP000502035"/>
    </source>
</evidence>
<name>A0A6G7YD65_9ACTN</name>
<dbReference type="KEGG" id="npi:G7071_03170"/>
<organism evidence="3 4">
    <name type="scientific">Nocardioides piscis</name>
    <dbReference type="NCBI Taxonomy" id="2714938"/>
    <lineage>
        <taxon>Bacteria</taxon>
        <taxon>Bacillati</taxon>
        <taxon>Actinomycetota</taxon>
        <taxon>Actinomycetes</taxon>
        <taxon>Propionibacteriales</taxon>
        <taxon>Nocardioidaceae</taxon>
        <taxon>Nocardioides</taxon>
    </lineage>
</organism>
<accession>A0A6G7YD65</accession>
<dbReference type="EMBL" id="CP049866">
    <property type="protein sequence ID" value="QIK74578.1"/>
    <property type="molecule type" value="Genomic_DNA"/>
</dbReference>
<dbReference type="RefSeq" id="WP_166314821.1">
    <property type="nucleotide sequence ID" value="NZ_CP049866.1"/>
</dbReference>
<evidence type="ECO:0000256" key="1">
    <source>
        <dbReference type="ARBA" id="ARBA00022737"/>
    </source>
</evidence>
<feature type="domain" description="HYR" evidence="2">
    <location>
        <begin position="22"/>
        <end position="103"/>
    </location>
</feature>
<keyword evidence="4" id="KW-1185">Reference proteome</keyword>
<dbReference type="AlphaFoldDB" id="A0A6G7YD65"/>
<gene>
    <name evidence="3" type="ORF">G7071_03170</name>
</gene>
<evidence type="ECO:0000259" key="2">
    <source>
        <dbReference type="PROSITE" id="PS50825"/>
    </source>
</evidence>
<dbReference type="NCBIfam" id="NF038114">
    <property type="entry name" value="rightmost"/>
    <property type="match status" value="1"/>
</dbReference>
<dbReference type="Proteomes" id="UP000502035">
    <property type="component" value="Chromosome"/>
</dbReference>
<keyword evidence="1" id="KW-0677">Repeat</keyword>
<sequence>MTCSVRDSAGNLGDNTFAVTVEDTTAPSLTVSSSRTATATSANGAAVTYTPPTATDTVSGTVAAGCDRASGSTFPLGPTTVTCTAEDEAGNIGTESFTVTVTAAWSNVLQPVNADGSSLFKLGSTVPTKFQLTGASAGISHLSAHLYLQRIGSGATGTVLEAISTSSATTGNLFRYDATSGQYVFNLSTKTLSGGTYQLRVDLGDGANRTVNISLK</sequence>
<dbReference type="InterPro" id="IPR003410">
    <property type="entry name" value="HYR_dom"/>
</dbReference>